<evidence type="ECO:0000313" key="1">
    <source>
        <dbReference type="EMBL" id="MEF3113884.1"/>
    </source>
</evidence>
<gene>
    <name evidence="1" type="ORF">RB636_11870</name>
</gene>
<reference evidence="1 2" key="1">
    <citation type="submission" date="2023-08" db="EMBL/GenBank/DDBJ databases">
        <authorList>
            <person name="Sharma P."/>
            <person name="Verma V."/>
            <person name="Mohan M.K."/>
            <person name="Dubey A.K."/>
        </authorList>
    </citation>
    <scope>NUCLEOTIDE SEQUENCE [LARGE SCALE GENOMIC DNA]</scope>
    <source>
        <strain evidence="1 2">ADP4</strain>
    </source>
</reference>
<comment type="caution">
    <text evidence="1">The sequence shown here is derived from an EMBL/GenBank/DDBJ whole genome shotgun (WGS) entry which is preliminary data.</text>
</comment>
<organism evidence="1 2">
    <name type="scientific">Streptomyces chrestomyceticus</name>
    <dbReference type="NCBI Taxonomy" id="68185"/>
    <lineage>
        <taxon>Bacteria</taxon>
        <taxon>Bacillati</taxon>
        <taxon>Actinomycetota</taxon>
        <taxon>Actinomycetes</taxon>
        <taxon>Kitasatosporales</taxon>
        <taxon>Streptomycetaceae</taxon>
        <taxon>Streptomyces</taxon>
    </lineage>
</organism>
<proteinExistence type="predicted"/>
<dbReference type="Proteomes" id="UP001348265">
    <property type="component" value="Unassembled WGS sequence"/>
</dbReference>
<accession>A0ABU7WRW7</accession>
<dbReference type="RefSeq" id="WP_331786462.1">
    <property type="nucleotide sequence ID" value="NZ_JAVFKM010000004.1"/>
</dbReference>
<keyword evidence="2" id="KW-1185">Reference proteome</keyword>
<dbReference type="EMBL" id="JAVFKM010000004">
    <property type="protein sequence ID" value="MEF3113884.1"/>
    <property type="molecule type" value="Genomic_DNA"/>
</dbReference>
<sequence>MPLQPLLLTTAASCARISRLQLMRQPGFSTEHRAKRLAAQLQALGFEATLEPADPPTA</sequence>
<name>A0ABU7WRW7_9ACTN</name>
<protein>
    <submittedName>
        <fullName evidence="1">Uncharacterized protein</fullName>
    </submittedName>
</protein>
<evidence type="ECO:0000313" key="2">
    <source>
        <dbReference type="Proteomes" id="UP001348265"/>
    </source>
</evidence>